<evidence type="ECO:0000259" key="2">
    <source>
        <dbReference type="Pfam" id="PF07811"/>
    </source>
</evidence>
<dbReference type="RefSeq" id="WP_184366917.1">
    <property type="nucleotide sequence ID" value="NZ_BAAAKM010000053.1"/>
</dbReference>
<keyword evidence="4" id="KW-1185">Reference proteome</keyword>
<evidence type="ECO:0000313" key="4">
    <source>
        <dbReference type="Proteomes" id="UP000579647"/>
    </source>
</evidence>
<dbReference type="Pfam" id="PF07811">
    <property type="entry name" value="TadE"/>
    <property type="match status" value="1"/>
</dbReference>
<dbReference type="NCBIfam" id="NF041390">
    <property type="entry name" value="TadE_Rv3655c"/>
    <property type="match status" value="1"/>
</dbReference>
<feature type="domain" description="TadE-like" evidence="2">
    <location>
        <begin position="10"/>
        <end position="52"/>
    </location>
</feature>
<gene>
    <name evidence="3" type="ORF">HNR07_004928</name>
</gene>
<sequence>MPSTPAPDRGSVTMETAMVLPSLLLMLAIAFSALNAAAAQLSCADAARIGARALARGEPPEHARALALAAAPEQARAELTESAGMARVTVRAELGLGPLRAPPLGVGGSAAVPLEPGG</sequence>
<dbReference type="InterPro" id="IPR049790">
    <property type="entry name" value="Rv3655c/TadE"/>
</dbReference>
<accession>A0A840WLB2</accession>
<dbReference type="AlphaFoldDB" id="A0A840WLB2"/>
<proteinExistence type="predicted"/>
<evidence type="ECO:0000313" key="3">
    <source>
        <dbReference type="EMBL" id="MBB5493791.1"/>
    </source>
</evidence>
<dbReference type="InterPro" id="IPR012495">
    <property type="entry name" value="TadE-like_dom"/>
</dbReference>
<name>A0A840WLB2_9ACTN</name>
<feature type="region of interest" description="Disordered" evidence="1">
    <location>
        <begin position="97"/>
        <end position="118"/>
    </location>
</feature>
<dbReference type="Proteomes" id="UP000579647">
    <property type="component" value="Unassembled WGS sequence"/>
</dbReference>
<dbReference type="EMBL" id="JACHDO010000001">
    <property type="protein sequence ID" value="MBB5493791.1"/>
    <property type="molecule type" value="Genomic_DNA"/>
</dbReference>
<comment type="caution">
    <text evidence="3">The sequence shown here is derived from an EMBL/GenBank/DDBJ whole genome shotgun (WGS) entry which is preliminary data.</text>
</comment>
<evidence type="ECO:0000256" key="1">
    <source>
        <dbReference type="SAM" id="MobiDB-lite"/>
    </source>
</evidence>
<protein>
    <submittedName>
        <fullName evidence="3">Flp pilus assembly protein TadG</fullName>
    </submittedName>
</protein>
<reference evidence="3 4" key="1">
    <citation type="submission" date="2020-08" db="EMBL/GenBank/DDBJ databases">
        <title>Sequencing the genomes of 1000 actinobacteria strains.</title>
        <authorList>
            <person name="Klenk H.-P."/>
        </authorList>
    </citation>
    <scope>NUCLEOTIDE SEQUENCE [LARGE SCALE GENOMIC DNA]</scope>
    <source>
        <strain evidence="3 4">DSM 44598</strain>
    </source>
</reference>
<organism evidence="3 4">
    <name type="scientific">Nocardiopsis metallicus</name>
    <dbReference type="NCBI Taxonomy" id="179819"/>
    <lineage>
        <taxon>Bacteria</taxon>
        <taxon>Bacillati</taxon>
        <taxon>Actinomycetota</taxon>
        <taxon>Actinomycetes</taxon>
        <taxon>Streptosporangiales</taxon>
        <taxon>Nocardiopsidaceae</taxon>
        <taxon>Nocardiopsis</taxon>
    </lineage>
</organism>